<protein>
    <submittedName>
        <fullName evidence="1">Uncharacterized protein</fullName>
    </submittedName>
</protein>
<sequence>MLAPFKLKVIQNNATIVVKAKKEQVLPLSAMSMLFTEHNTKVPIQNTILSITSQSSAGKASETPLLKLKLDDDSPADTAALLA</sequence>
<dbReference type="AlphaFoldDB" id="A0A0A9EEQ5"/>
<name>A0A0A9EEQ5_ARUDO</name>
<proteinExistence type="predicted"/>
<dbReference type="EMBL" id="GBRH01200407">
    <property type="protein sequence ID" value="JAD97488.1"/>
    <property type="molecule type" value="Transcribed_RNA"/>
</dbReference>
<accession>A0A0A9EEQ5</accession>
<evidence type="ECO:0000313" key="1">
    <source>
        <dbReference type="EMBL" id="JAD97488.1"/>
    </source>
</evidence>
<organism evidence="1">
    <name type="scientific">Arundo donax</name>
    <name type="common">Giant reed</name>
    <name type="synonym">Donax arundinaceus</name>
    <dbReference type="NCBI Taxonomy" id="35708"/>
    <lineage>
        <taxon>Eukaryota</taxon>
        <taxon>Viridiplantae</taxon>
        <taxon>Streptophyta</taxon>
        <taxon>Embryophyta</taxon>
        <taxon>Tracheophyta</taxon>
        <taxon>Spermatophyta</taxon>
        <taxon>Magnoliopsida</taxon>
        <taxon>Liliopsida</taxon>
        <taxon>Poales</taxon>
        <taxon>Poaceae</taxon>
        <taxon>PACMAD clade</taxon>
        <taxon>Arundinoideae</taxon>
        <taxon>Arundineae</taxon>
        <taxon>Arundo</taxon>
    </lineage>
</organism>
<reference evidence="1" key="2">
    <citation type="journal article" date="2015" name="Data Brief">
        <title>Shoot transcriptome of the giant reed, Arundo donax.</title>
        <authorList>
            <person name="Barrero R.A."/>
            <person name="Guerrero F.D."/>
            <person name="Moolhuijzen P."/>
            <person name="Goolsby J.A."/>
            <person name="Tidwell J."/>
            <person name="Bellgard S.E."/>
            <person name="Bellgard M.I."/>
        </authorList>
    </citation>
    <scope>NUCLEOTIDE SEQUENCE</scope>
    <source>
        <tissue evidence="1">Shoot tissue taken approximately 20 cm above the soil surface</tissue>
    </source>
</reference>
<reference evidence="1" key="1">
    <citation type="submission" date="2014-09" db="EMBL/GenBank/DDBJ databases">
        <authorList>
            <person name="Magalhaes I.L.F."/>
            <person name="Oliveira U."/>
            <person name="Santos F.R."/>
            <person name="Vidigal T.H.D.A."/>
            <person name="Brescovit A.D."/>
            <person name="Santos A.J."/>
        </authorList>
    </citation>
    <scope>NUCLEOTIDE SEQUENCE</scope>
    <source>
        <tissue evidence="1">Shoot tissue taken approximately 20 cm above the soil surface</tissue>
    </source>
</reference>